<dbReference type="EMBL" id="JBHUKR010000022">
    <property type="protein sequence ID" value="MFD2421537.1"/>
    <property type="molecule type" value="Genomic_DNA"/>
</dbReference>
<proteinExistence type="predicted"/>
<dbReference type="RefSeq" id="WP_378270181.1">
    <property type="nucleotide sequence ID" value="NZ_JBHUKR010000022.1"/>
</dbReference>
<protein>
    <submittedName>
        <fullName evidence="1">Uncharacterized protein</fullName>
    </submittedName>
</protein>
<organism evidence="1 2">
    <name type="scientific">Amycolatopsis pigmentata</name>
    <dbReference type="NCBI Taxonomy" id="450801"/>
    <lineage>
        <taxon>Bacteria</taxon>
        <taxon>Bacillati</taxon>
        <taxon>Actinomycetota</taxon>
        <taxon>Actinomycetes</taxon>
        <taxon>Pseudonocardiales</taxon>
        <taxon>Pseudonocardiaceae</taxon>
        <taxon>Amycolatopsis</taxon>
    </lineage>
</organism>
<keyword evidence="2" id="KW-1185">Reference proteome</keyword>
<comment type="caution">
    <text evidence="1">The sequence shown here is derived from an EMBL/GenBank/DDBJ whole genome shotgun (WGS) entry which is preliminary data.</text>
</comment>
<sequence>MRSDGMSPTRRKVAAAVLTLGVAGGLIAGQGVASASTADWVNLRTYPTKEQCVNAGNAGFPAGLWMDFECYRESDGYLLSVSP</sequence>
<accession>A0ABW5G634</accession>
<reference evidence="2" key="1">
    <citation type="journal article" date="2019" name="Int. J. Syst. Evol. Microbiol.">
        <title>The Global Catalogue of Microorganisms (GCM) 10K type strain sequencing project: providing services to taxonomists for standard genome sequencing and annotation.</title>
        <authorList>
            <consortium name="The Broad Institute Genomics Platform"/>
            <consortium name="The Broad Institute Genome Sequencing Center for Infectious Disease"/>
            <person name="Wu L."/>
            <person name="Ma J."/>
        </authorList>
    </citation>
    <scope>NUCLEOTIDE SEQUENCE [LARGE SCALE GENOMIC DNA]</scope>
    <source>
        <strain evidence="2">CGMCC 4.7645</strain>
    </source>
</reference>
<dbReference type="Proteomes" id="UP001597417">
    <property type="component" value="Unassembled WGS sequence"/>
</dbReference>
<gene>
    <name evidence="1" type="ORF">ACFSXZ_34925</name>
</gene>
<evidence type="ECO:0000313" key="2">
    <source>
        <dbReference type="Proteomes" id="UP001597417"/>
    </source>
</evidence>
<evidence type="ECO:0000313" key="1">
    <source>
        <dbReference type="EMBL" id="MFD2421537.1"/>
    </source>
</evidence>
<name>A0ABW5G634_9PSEU</name>